<dbReference type="FunFam" id="3.40.50.300:FF:000163">
    <property type="entry name" value="Multidrug resistance-associated protein member 4"/>
    <property type="match status" value="1"/>
</dbReference>
<evidence type="ECO:0000256" key="4">
    <source>
        <dbReference type="ARBA" id="ARBA00022692"/>
    </source>
</evidence>
<feature type="transmembrane region" description="Helical" evidence="9">
    <location>
        <begin position="482"/>
        <end position="509"/>
    </location>
</feature>
<proteinExistence type="inferred from homology"/>
<keyword evidence="8 9" id="KW-0472">Membrane</keyword>
<evidence type="ECO:0000256" key="6">
    <source>
        <dbReference type="ARBA" id="ARBA00022840"/>
    </source>
</evidence>
<sequence length="796" mass="88068">MMEAKDKRMKATSEVLRNMRILKLQGWEMKFLQIICNLRKTEASWIKKLFYTNVGMMVILWGTPTFIAVVTFGTCILMGIPLSSGKVLSALATFRVLQGPIYSLPNTISQVIQTKVSLDRISSFLCLEDLPNDVVHRAPKGSSEVAIEIRNGTFSWNIDSEMPILKDLNFKVLHGMSVAVCGTVGSGKSSLLSCIIGEMPKVSGEVELCGSTAYVSQSPWIQSGTIEDNILFGTKMDRDRYERVLEACSLNKDLEILPHGDQTVIGERGINLSGGQKQRIQIARALYQDADIFLFDDPFSALDAHTGSQVFKECLLGLLATKTVIFVTHQVEFLPAADFVLVMKEGKIAQAGKYQEIIESSKEFMELVCAHKTALSALGSISTNKLDASCLNQKTEIYKSSEETNTNIPKGQLVKEEEREKGKVGFWLYWNYITLAYKGVLVPLVLLAQISFQVLQIASNYWMAWAAPVSEHTAPPVSSMVLIYVFVALALGSSLFILARALLLVTAGYKTATILFEKMHLSIFRAPMSFFDSTPSGRIINRASTDQSAVDFSVPYLIGSYAFAILQLLAIIAIMSQVAWRVFVVFLPVTALCIWYQVRYAPELPFVLRGLSCIFPGGMKTGIVGRTGSGKSTLIHALFRIVDPTVGRILIDNLDICTIGLHDLRSRLSIIPQDPTMFEGTIRSNLDPLEEYSDAQIWEALDCCQLGDEVRNKELKLDSPVTENGENWSMGQRQLLCLGRVILKKSKILVLDEATASVDTATDSLIQNTLRQHFSDSTVITIAPRITSGPQCLIVI</sequence>
<dbReference type="CDD" id="cd03250">
    <property type="entry name" value="ABCC_MRP_domain1"/>
    <property type="match status" value="1"/>
</dbReference>
<evidence type="ECO:0000256" key="7">
    <source>
        <dbReference type="ARBA" id="ARBA00022989"/>
    </source>
</evidence>
<evidence type="ECO:0000256" key="5">
    <source>
        <dbReference type="ARBA" id="ARBA00022741"/>
    </source>
</evidence>
<feature type="domain" description="ABC transmembrane type-1" evidence="11">
    <location>
        <begin position="1"/>
        <end position="113"/>
    </location>
</feature>
<protein>
    <submittedName>
        <fullName evidence="12">ABC subfamily C transporter</fullName>
    </submittedName>
</protein>
<keyword evidence="6" id="KW-0067">ATP-binding</keyword>
<comment type="caution">
    <text evidence="12">The sequence shown here is derived from an EMBL/GenBank/DDBJ whole genome shotgun (WGS) entry which is preliminary data.</text>
</comment>
<keyword evidence="7 9" id="KW-1133">Transmembrane helix</keyword>
<evidence type="ECO:0000256" key="1">
    <source>
        <dbReference type="ARBA" id="ARBA00004141"/>
    </source>
</evidence>
<evidence type="ECO:0000259" key="10">
    <source>
        <dbReference type="PROSITE" id="PS50893"/>
    </source>
</evidence>
<dbReference type="SUPFAM" id="SSF90123">
    <property type="entry name" value="ABC transporter transmembrane region"/>
    <property type="match status" value="2"/>
</dbReference>
<dbReference type="InterPro" id="IPR003593">
    <property type="entry name" value="AAA+_ATPase"/>
</dbReference>
<keyword evidence="5" id="KW-0547">Nucleotide-binding</keyword>
<feature type="transmembrane region" description="Helical" evidence="9">
    <location>
        <begin position="59"/>
        <end position="80"/>
    </location>
</feature>
<dbReference type="InterPro" id="IPR027417">
    <property type="entry name" value="P-loop_NTPase"/>
</dbReference>
<dbReference type="Gene3D" id="1.20.1560.10">
    <property type="entry name" value="ABC transporter type 1, transmembrane domain"/>
    <property type="match status" value="2"/>
</dbReference>
<dbReference type="GO" id="GO:0016887">
    <property type="term" value="F:ATP hydrolysis activity"/>
    <property type="evidence" value="ECO:0007669"/>
    <property type="project" value="InterPro"/>
</dbReference>
<dbReference type="Gene3D" id="3.40.50.300">
    <property type="entry name" value="P-loop containing nucleotide triphosphate hydrolases"/>
    <property type="match status" value="2"/>
</dbReference>
<evidence type="ECO:0000256" key="8">
    <source>
        <dbReference type="ARBA" id="ARBA00023136"/>
    </source>
</evidence>
<feature type="transmembrane region" description="Helical" evidence="9">
    <location>
        <begin position="554"/>
        <end position="574"/>
    </location>
</feature>
<evidence type="ECO:0000313" key="12">
    <source>
        <dbReference type="EMBL" id="KAJ4765832.1"/>
    </source>
</evidence>
<evidence type="ECO:0000259" key="11">
    <source>
        <dbReference type="PROSITE" id="PS50929"/>
    </source>
</evidence>
<accession>A0AAV8DB91</accession>
<evidence type="ECO:0000256" key="2">
    <source>
        <dbReference type="ARBA" id="ARBA00009726"/>
    </source>
</evidence>
<comment type="subcellular location">
    <subcellularLocation>
        <location evidence="1">Membrane</location>
        <topology evidence="1">Multi-pass membrane protein</topology>
    </subcellularLocation>
</comment>
<dbReference type="InterPro" id="IPR017871">
    <property type="entry name" value="ABC_transporter-like_CS"/>
</dbReference>
<keyword evidence="4 9" id="KW-0812">Transmembrane</keyword>
<name>A0AAV8DB91_9POAL</name>
<dbReference type="PROSITE" id="PS50929">
    <property type="entry name" value="ABC_TM1F"/>
    <property type="match status" value="2"/>
</dbReference>
<feature type="transmembrane region" description="Helical" evidence="9">
    <location>
        <begin position="580"/>
        <end position="598"/>
    </location>
</feature>
<dbReference type="InterPro" id="IPR003439">
    <property type="entry name" value="ABC_transporter-like_ATP-bd"/>
</dbReference>
<feature type="domain" description="ABC transporter" evidence="10">
    <location>
        <begin position="589"/>
        <end position="795"/>
    </location>
</feature>
<dbReference type="AlphaFoldDB" id="A0AAV8DB91"/>
<dbReference type="InterPro" id="IPR036640">
    <property type="entry name" value="ABC1_TM_sf"/>
</dbReference>
<dbReference type="InterPro" id="IPR050173">
    <property type="entry name" value="ABC_transporter_C-like"/>
</dbReference>
<feature type="domain" description="ABC transmembrane type-1" evidence="11">
    <location>
        <begin position="444"/>
        <end position="602"/>
    </location>
</feature>
<dbReference type="InterPro" id="IPR011527">
    <property type="entry name" value="ABC1_TM_dom"/>
</dbReference>
<dbReference type="PROSITE" id="PS00211">
    <property type="entry name" value="ABC_TRANSPORTER_1"/>
    <property type="match status" value="1"/>
</dbReference>
<dbReference type="Pfam" id="PF00005">
    <property type="entry name" value="ABC_tran"/>
    <property type="match status" value="2"/>
</dbReference>
<feature type="domain" description="ABC transporter" evidence="10">
    <location>
        <begin position="147"/>
        <end position="370"/>
    </location>
</feature>
<dbReference type="PANTHER" id="PTHR24223:SF181">
    <property type="entry name" value="ABC TRANSPORTER C FAMILY MEMBER 3"/>
    <property type="match status" value="1"/>
</dbReference>
<dbReference type="PROSITE" id="PS50893">
    <property type="entry name" value="ABC_TRANSPORTER_2"/>
    <property type="match status" value="2"/>
</dbReference>
<gene>
    <name evidence="12" type="ORF">LUZ62_076207</name>
</gene>
<reference evidence="12" key="1">
    <citation type="submission" date="2022-08" db="EMBL/GenBank/DDBJ databases">
        <authorList>
            <person name="Marques A."/>
        </authorList>
    </citation>
    <scope>NUCLEOTIDE SEQUENCE</scope>
    <source>
        <strain evidence="12">RhyPub2mFocal</strain>
        <tissue evidence="12">Leaves</tissue>
    </source>
</reference>
<keyword evidence="3" id="KW-0813">Transport</keyword>
<dbReference type="EMBL" id="JAMFTS010000004">
    <property type="protein sequence ID" value="KAJ4765832.1"/>
    <property type="molecule type" value="Genomic_DNA"/>
</dbReference>
<dbReference type="SUPFAM" id="SSF52540">
    <property type="entry name" value="P-loop containing nucleoside triphosphate hydrolases"/>
    <property type="match status" value="2"/>
</dbReference>
<dbReference type="SMART" id="SM00382">
    <property type="entry name" value="AAA"/>
    <property type="match status" value="2"/>
</dbReference>
<dbReference type="GO" id="GO:0140359">
    <property type="term" value="F:ABC-type transporter activity"/>
    <property type="evidence" value="ECO:0007669"/>
    <property type="project" value="InterPro"/>
</dbReference>
<evidence type="ECO:0000256" key="9">
    <source>
        <dbReference type="SAM" id="Phobius"/>
    </source>
</evidence>
<dbReference type="FunFam" id="3.40.50.300:FF:000508">
    <property type="entry name" value="ABC transporter C family member 5"/>
    <property type="match status" value="1"/>
</dbReference>
<dbReference type="Proteomes" id="UP001140206">
    <property type="component" value="Chromosome 4"/>
</dbReference>
<evidence type="ECO:0000313" key="13">
    <source>
        <dbReference type="Proteomes" id="UP001140206"/>
    </source>
</evidence>
<organism evidence="12 13">
    <name type="scientific">Rhynchospora pubera</name>
    <dbReference type="NCBI Taxonomy" id="906938"/>
    <lineage>
        <taxon>Eukaryota</taxon>
        <taxon>Viridiplantae</taxon>
        <taxon>Streptophyta</taxon>
        <taxon>Embryophyta</taxon>
        <taxon>Tracheophyta</taxon>
        <taxon>Spermatophyta</taxon>
        <taxon>Magnoliopsida</taxon>
        <taxon>Liliopsida</taxon>
        <taxon>Poales</taxon>
        <taxon>Cyperaceae</taxon>
        <taxon>Cyperoideae</taxon>
        <taxon>Rhynchosporeae</taxon>
        <taxon>Rhynchospora</taxon>
    </lineage>
</organism>
<dbReference type="PANTHER" id="PTHR24223">
    <property type="entry name" value="ATP-BINDING CASSETTE SUB-FAMILY C"/>
    <property type="match status" value="1"/>
</dbReference>
<evidence type="ECO:0000256" key="3">
    <source>
        <dbReference type="ARBA" id="ARBA00022448"/>
    </source>
</evidence>
<dbReference type="GO" id="GO:0016020">
    <property type="term" value="C:membrane"/>
    <property type="evidence" value="ECO:0007669"/>
    <property type="project" value="UniProtKB-SubCell"/>
</dbReference>
<comment type="similarity">
    <text evidence="2">Belongs to the ABC transporter superfamily. ABCC family. Conjugate transporter (TC 3.A.1.208) subfamily.</text>
</comment>
<dbReference type="GO" id="GO:0005524">
    <property type="term" value="F:ATP binding"/>
    <property type="evidence" value="ECO:0007669"/>
    <property type="project" value="UniProtKB-KW"/>
</dbReference>
<dbReference type="Pfam" id="PF00664">
    <property type="entry name" value="ABC_membrane"/>
    <property type="match status" value="2"/>
</dbReference>
<dbReference type="CDD" id="cd03244">
    <property type="entry name" value="ABCC_MRP_domain2"/>
    <property type="match status" value="1"/>
</dbReference>
<keyword evidence="13" id="KW-1185">Reference proteome</keyword>